<evidence type="ECO:0000313" key="2">
    <source>
        <dbReference type="WBParaSite" id="jg23193"/>
    </source>
</evidence>
<keyword evidence="1" id="KW-1185">Reference proteome</keyword>
<sequence>MMVTQMFSLAKPSQLNTFVYLQKPSDMSLSYRIHNHHQSNSKCCSRCRVASKAAKPRPLSDIWENTCSTDPLSPPTMNLTGLFGNAGDSKTSLWLPSSLLSKPNLPKGPDDKTTVEGGWPSLAANPSENGPFPSFSTEKGVNWENLTQSTTSNSCNWTPSAIGTLSSMPAQWALWMQTRPIKILVCSPNQCQLDQ</sequence>
<evidence type="ECO:0000313" key="1">
    <source>
        <dbReference type="Proteomes" id="UP000887574"/>
    </source>
</evidence>
<protein>
    <submittedName>
        <fullName evidence="2">Uncharacterized protein</fullName>
    </submittedName>
</protein>
<proteinExistence type="predicted"/>
<name>A0A915DU39_9BILA</name>
<dbReference type="WBParaSite" id="jg23193">
    <property type="protein sequence ID" value="jg23193"/>
    <property type="gene ID" value="jg23193"/>
</dbReference>
<organism evidence="1 2">
    <name type="scientific">Ditylenchus dipsaci</name>
    <dbReference type="NCBI Taxonomy" id="166011"/>
    <lineage>
        <taxon>Eukaryota</taxon>
        <taxon>Metazoa</taxon>
        <taxon>Ecdysozoa</taxon>
        <taxon>Nematoda</taxon>
        <taxon>Chromadorea</taxon>
        <taxon>Rhabditida</taxon>
        <taxon>Tylenchina</taxon>
        <taxon>Tylenchomorpha</taxon>
        <taxon>Sphaerularioidea</taxon>
        <taxon>Anguinidae</taxon>
        <taxon>Anguininae</taxon>
        <taxon>Ditylenchus</taxon>
    </lineage>
</organism>
<dbReference type="AlphaFoldDB" id="A0A915DU39"/>
<accession>A0A915DU39</accession>
<dbReference type="Proteomes" id="UP000887574">
    <property type="component" value="Unplaced"/>
</dbReference>
<reference evidence="2" key="1">
    <citation type="submission" date="2022-11" db="UniProtKB">
        <authorList>
            <consortium name="WormBaseParasite"/>
        </authorList>
    </citation>
    <scope>IDENTIFICATION</scope>
</reference>